<dbReference type="InterPro" id="IPR050535">
    <property type="entry name" value="DNA_Repair-Maintenance_Comp"/>
</dbReference>
<organism evidence="3 4">
    <name type="scientific">Azorhizobium oxalatiphilum</name>
    <dbReference type="NCBI Taxonomy" id="980631"/>
    <lineage>
        <taxon>Bacteria</taxon>
        <taxon>Pseudomonadati</taxon>
        <taxon>Pseudomonadota</taxon>
        <taxon>Alphaproteobacteria</taxon>
        <taxon>Hyphomicrobiales</taxon>
        <taxon>Xanthobacteraceae</taxon>
        <taxon>Azorhizobium</taxon>
    </lineage>
</organism>
<dbReference type="InterPro" id="IPR029052">
    <property type="entry name" value="Metallo-depent_PP-like"/>
</dbReference>
<feature type="domain" description="Calcineurin-like phosphoesterase" evidence="2">
    <location>
        <begin position="4"/>
        <end position="198"/>
    </location>
</feature>
<dbReference type="PANTHER" id="PTHR30337">
    <property type="entry name" value="COMPONENT OF ATP-DEPENDENT DSDNA EXONUCLEASE"/>
    <property type="match status" value="1"/>
</dbReference>
<dbReference type="Gene3D" id="3.60.21.10">
    <property type="match status" value="1"/>
</dbReference>
<reference evidence="3" key="1">
    <citation type="journal article" date="2014" name="Int. J. Syst. Evol. Microbiol.">
        <title>Complete genome sequence of Corynebacterium casei LMG S-19264T (=DSM 44701T), isolated from a smear-ripened cheese.</title>
        <authorList>
            <consortium name="US DOE Joint Genome Institute (JGI-PGF)"/>
            <person name="Walter F."/>
            <person name="Albersmeier A."/>
            <person name="Kalinowski J."/>
            <person name="Ruckert C."/>
        </authorList>
    </citation>
    <scope>NUCLEOTIDE SEQUENCE</scope>
    <source>
        <strain evidence="3">CCM 7897</strain>
    </source>
</reference>
<evidence type="ECO:0000259" key="2">
    <source>
        <dbReference type="Pfam" id="PF00149"/>
    </source>
</evidence>
<protein>
    <submittedName>
        <fullName evidence="3">Metallophosphoesterase</fullName>
    </submittedName>
</protein>
<comment type="caution">
    <text evidence="3">The sequence shown here is derived from an EMBL/GenBank/DDBJ whole genome shotgun (WGS) entry which is preliminary data.</text>
</comment>
<reference evidence="3" key="2">
    <citation type="submission" date="2020-09" db="EMBL/GenBank/DDBJ databases">
        <authorList>
            <person name="Sun Q."/>
            <person name="Sedlacek I."/>
        </authorList>
    </citation>
    <scope>NUCLEOTIDE SEQUENCE</scope>
    <source>
        <strain evidence="3">CCM 7897</strain>
    </source>
</reference>
<gene>
    <name evidence="3" type="ORF">GCM10007301_12750</name>
</gene>
<dbReference type="InterPro" id="IPR014576">
    <property type="entry name" value="Pesterase_YhaO"/>
</dbReference>
<dbReference type="EMBL" id="BMCT01000001">
    <property type="protein sequence ID" value="GGF54667.1"/>
    <property type="molecule type" value="Genomic_DNA"/>
</dbReference>
<dbReference type="PANTHER" id="PTHR30337:SF7">
    <property type="entry name" value="PHOSPHOESTERASE"/>
    <property type="match status" value="1"/>
</dbReference>
<evidence type="ECO:0000313" key="3">
    <source>
        <dbReference type="EMBL" id="GGF54667.1"/>
    </source>
</evidence>
<keyword evidence="4" id="KW-1185">Reference proteome</keyword>
<sequence length="419" mass="44792">MSSFRFLHAADLHLDSPLRGLARRGEAAGAFVEATRRALENLVAKAIELEVAFLIIAGDVYDGDWKDYATGQFFVRQMGRLARANIKVFLIRGNHDAESVITRNLPLPDNVHSFPVGAAESIGLPALGVTLHGRGFGTRHVPENVVLSYPPAASGQFNIGLLHTSLTGREGHDVYAPCTVEDLTRLGYDYWALGHIHQREVVSESPAVVFPGNLQGRHARETGPKGATLVSVENGRIMQMEALALDVARFAHVELDLSGLADIPAFHAAAGRVLAEARAEAEGRPLALRLTLTGRTDLHAHLTAHAEQVHEDMQALAFHAGADVLIEKVRLATSARQQAVQALELAGFEAILDEVAADPAFRADLAATLAILRGKAPVEALGLMEMDAASPEVMADDVLTEARARVAATLGEANAEDAA</sequence>
<dbReference type="CDD" id="cd00840">
    <property type="entry name" value="MPP_Mre11_N"/>
    <property type="match status" value="1"/>
</dbReference>
<dbReference type="GO" id="GO:0016787">
    <property type="term" value="F:hydrolase activity"/>
    <property type="evidence" value="ECO:0007669"/>
    <property type="project" value="UniProtKB-KW"/>
</dbReference>
<evidence type="ECO:0000256" key="1">
    <source>
        <dbReference type="ARBA" id="ARBA00022801"/>
    </source>
</evidence>
<keyword evidence="1" id="KW-0378">Hydrolase</keyword>
<dbReference type="InterPro" id="IPR041796">
    <property type="entry name" value="Mre11_N"/>
</dbReference>
<dbReference type="Pfam" id="PF00149">
    <property type="entry name" value="Metallophos"/>
    <property type="match status" value="1"/>
</dbReference>
<evidence type="ECO:0000313" key="4">
    <source>
        <dbReference type="Proteomes" id="UP000606044"/>
    </source>
</evidence>
<proteinExistence type="predicted"/>
<dbReference type="AlphaFoldDB" id="A0A917BRZ6"/>
<dbReference type="InterPro" id="IPR004843">
    <property type="entry name" value="Calcineurin-like_PHP"/>
</dbReference>
<accession>A0A917BRZ6</accession>
<dbReference type="RefSeq" id="WP_188576409.1">
    <property type="nucleotide sequence ID" value="NZ_BMCT01000001.1"/>
</dbReference>
<name>A0A917BRZ6_9HYPH</name>
<dbReference type="PIRSF" id="PIRSF033091">
    <property type="entry name" value="Pesterase_YhaO"/>
    <property type="match status" value="1"/>
</dbReference>
<dbReference type="SUPFAM" id="SSF56300">
    <property type="entry name" value="Metallo-dependent phosphatases"/>
    <property type="match status" value="1"/>
</dbReference>
<dbReference type="Proteomes" id="UP000606044">
    <property type="component" value="Unassembled WGS sequence"/>
</dbReference>